<keyword evidence="3" id="KW-1185">Reference proteome</keyword>
<evidence type="ECO:0000256" key="1">
    <source>
        <dbReference type="SAM" id="MobiDB-lite"/>
    </source>
</evidence>
<name>A0A2I1HN10_9GLOM</name>
<reference evidence="2 3" key="1">
    <citation type="submission" date="2015-10" db="EMBL/GenBank/DDBJ databases">
        <title>Genome analyses suggest a sexual origin of heterokaryosis in a supposedly ancient asexual fungus.</title>
        <authorList>
            <person name="Ropars J."/>
            <person name="Sedzielewska K."/>
            <person name="Noel J."/>
            <person name="Charron P."/>
            <person name="Farinelli L."/>
            <person name="Marton T."/>
            <person name="Kruger M."/>
            <person name="Pelin A."/>
            <person name="Brachmann A."/>
            <person name="Corradi N."/>
        </authorList>
    </citation>
    <scope>NUCLEOTIDE SEQUENCE [LARGE SCALE GENOMIC DNA]</scope>
    <source>
        <strain evidence="2 3">A4</strain>
    </source>
</reference>
<feature type="compositionally biased region" description="Pro residues" evidence="1">
    <location>
        <begin position="9"/>
        <end position="18"/>
    </location>
</feature>
<sequence length="50" mass="5605">MAQYRAPCERPPFTPPGGPLTYGQTSCGGYTSDTPTQRTAYYMVMLWVQK</sequence>
<proteinExistence type="predicted"/>
<gene>
    <name evidence="2" type="ORF">RhiirA4_483797</name>
</gene>
<evidence type="ECO:0000313" key="3">
    <source>
        <dbReference type="Proteomes" id="UP000234323"/>
    </source>
</evidence>
<comment type="caution">
    <text evidence="2">The sequence shown here is derived from an EMBL/GenBank/DDBJ whole genome shotgun (WGS) entry which is preliminary data.</text>
</comment>
<feature type="region of interest" description="Disordered" evidence="1">
    <location>
        <begin position="1"/>
        <end position="20"/>
    </location>
</feature>
<accession>A0A2I1HN10</accession>
<dbReference type="EMBL" id="LLXI01004113">
    <property type="protein sequence ID" value="PKY60268.1"/>
    <property type="molecule type" value="Genomic_DNA"/>
</dbReference>
<protein>
    <submittedName>
        <fullName evidence="2">Uncharacterized protein</fullName>
    </submittedName>
</protein>
<dbReference type="AlphaFoldDB" id="A0A2I1HN10"/>
<organism evidence="2 3">
    <name type="scientific">Rhizophagus irregularis</name>
    <dbReference type="NCBI Taxonomy" id="588596"/>
    <lineage>
        <taxon>Eukaryota</taxon>
        <taxon>Fungi</taxon>
        <taxon>Fungi incertae sedis</taxon>
        <taxon>Mucoromycota</taxon>
        <taxon>Glomeromycotina</taxon>
        <taxon>Glomeromycetes</taxon>
        <taxon>Glomerales</taxon>
        <taxon>Glomeraceae</taxon>
        <taxon>Rhizophagus</taxon>
    </lineage>
</organism>
<dbReference type="Proteomes" id="UP000234323">
    <property type="component" value="Unassembled WGS sequence"/>
</dbReference>
<evidence type="ECO:0000313" key="2">
    <source>
        <dbReference type="EMBL" id="PKY60268.1"/>
    </source>
</evidence>